<feature type="compositionally biased region" description="Low complexity" evidence="1">
    <location>
        <begin position="568"/>
        <end position="578"/>
    </location>
</feature>
<feature type="region of interest" description="Disordered" evidence="1">
    <location>
        <begin position="536"/>
        <end position="643"/>
    </location>
</feature>
<dbReference type="eggNOG" id="ENOG502QRIU">
    <property type="taxonomic scope" value="Eukaryota"/>
</dbReference>
<evidence type="ECO:0000313" key="2">
    <source>
        <dbReference type="EMBL" id="CCH61242.1"/>
    </source>
</evidence>
<feature type="compositionally biased region" description="Low complexity" evidence="1">
    <location>
        <begin position="782"/>
        <end position="792"/>
    </location>
</feature>
<dbReference type="GeneID" id="14496315"/>
<dbReference type="GO" id="GO:0008157">
    <property type="term" value="F:protein phosphatase 1 binding"/>
    <property type="evidence" value="ECO:0007669"/>
    <property type="project" value="InterPro"/>
</dbReference>
<feature type="compositionally biased region" description="Polar residues" evidence="1">
    <location>
        <begin position="543"/>
        <end position="559"/>
    </location>
</feature>
<dbReference type="OMA" id="IAMNERS"/>
<dbReference type="GO" id="GO:0019888">
    <property type="term" value="F:protein phosphatase regulator activity"/>
    <property type="evidence" value="ECO:0007669"/>
    <property type="project" value="InterPro"/>
</dbReference>
<feature type="region of interest" description="Disordered" evidence="1">
    <location>
        <begin position="660"/>
        <end position="697"/>
    </location>
</feature>
<dbReference type="AlphaFoldDB" id="I2H4E0"/>
<organism evidence="2 3">
    <name type="scientific">Henningerozyma blattae (strain ATCC 34711 / CBS 6284 / DSM 70876 / NBRC 10599 / NRRL Y-10934 / UCD 77-7)</name>
    <name type="common">Yeast</name>
    <name type="synonym">Tetrapisispora blattae</name>
    <dbReference type="NCBI Taxonomy" id="1071380"/>
    <lineage>
        <taxon>Eukaryota</taxon>
        <taxon>Fungi</taxon>
        <taxon>Dikarya</taxon>
        <taxon>Ascomycota</taxon>
        <taxon>Saccharomycotina</taxon>
        <taxon>Saccharomycetes</taxon>
        <taxon>Saccharomycetales</taxon>
        <taxon>Saccharomycetaceae</taxon>
        <taxon>Henningerozyma</taxon>
    </lineage>
</organism>
<feature type="region of interest" description="Disordered" evidence="1">
    <location>
        <begin position="834"/>
        <end position="853"/>
    </location>
</feature>
<dbReference type="HOGENOM" id="CLU_021324_0_0_1"/>
<evidence type="ECO:0000256" key="1">
    <source>
        <dbReference type="SAM" id="MobiDB-lite"/>
    </source>
</evidence>
<name>I2H4E0_HENB6</name>
<keyword evidence="3" id="KW-1185">Reference proteome</keyword>
<feature type="region of interest" description="Disordered" evidence="1">
    <location>
        <begin position="442"/>
        <end position="523"/>
    </location>
</feature>
<feature type="region of interest" description="Disordered" evidence="1">
    <location>
        <begin position="767"/>
        <end position="793"/>
    </location>
</feature>
<reference evidence="2 3" key="1">
    <citation type="journal article" date="2011" name="Proc. Natl. Acad. Sci. U.S.A.">
        <title>Evolutionary erosion of yeast sex chromosomes by mating-type switching accidents.</title>
        <authorList>
            <person name="Gordon J.L."/>
            <person name="Armisen D."/>
            <person name="Proux-Wera E."/>
            <person name="Oheigeartaigh S.S."/>
            <person name="Byrne K.P."/>
            <person name="Wolfe K.H."/>
        </authorList>
    </citation>
    <scope>NUCLEOTIDE SEQUENCE [LARGE SCALE GENOMIC DNA]</scope>
    <source>
        <strain evidence="3">ATCC 34711 / CBS 6284 / DSM 70876 / NBRC 10599 / NRRL Y-10934 / UCD 77-7</strain>
    </source>
</reference>
<dbReference type="PRINTS" id="PR02082">
    <property type="entry name" value="GLC7IP4"/>
</dbReference>
<feature type="compositionally biased region" description="Polar residues" evidence="1">
    <location>
        <begin position="464"/>
        <end position="483"/>
    </location>
</feature>
<feature type="compositionally biased region" description="Low complexity" evidence="1">
    <location>
        <begin position="610"/>
        <end position="623"/>
    </location>
</feature>
<dbReference type="KEGG" id="tbl:TBLA_0E01880"/>
<dbReference type="RefSeq" id="XP_004180761.1">
    <property type="nucleotide sequence ID" value="XM_004180713.1"/>
</dbReference>
<proteinExistence type="predicted"/>
<feature type="compositionally biased region" description="Low complexity" evidence="1">
    <location>
        <begin position="491"/>
        <end position="519"/>
    </location>
</feature>
<protein>
    <submittedName>
        <fullName evidence="2">Uncharacterized protein</fullName>
    </submittedName>
</protein>
<evidence type="ECO:0000313" key="3">
    <source>
        <dbReference type="Proteomes" id="UP000002866"/>
    </source>
</evidence>
<dbReference type="FunCoup" id="I2H4E0">
    <property type="interactions" value="116"/>
</dbReference>
<dbReference type="Proteomes" id="UP000002866">
    <property type="component" value="Chromosome 5"/>
</dbReference>
<accession>I2H4E0</accession>
<gene>
    <name evidence="2" type="primary">TBLA0E01880</name>
    <name evidence="2" type="ORF">TBLA_0E01880</name>
</gene>
<dbReference type="InParanoid" id="I2H4E0"/>
<dbReference type="EMBL" id="HE806320">
    <property type="protein sequence ID" value="CCH61242.1"/>
    <property type="molecule type" value="Genomic_DNA"/>
</dbReference>
<dbReference type="InterPro" id="IPR026241">
    <property type="entry name" value="GIP4"/>
</dbReference>
<dbReference type="GO" id="GO:0005737">
    <property type="term" value="C:cytoplasm"/>
    <property type="evidence" value="ECO:0007669"/>
    <property type="project" value="InterPro"/>
</dbReference>
<sequence>MLPQNEANEALTRKNTVFLDIYDIKILQYQIAITKLLELKNTLQNLETSLKTRHPDAYIVPLLNYILSLCEGPVLNVHISIRKRYRLLSQFKLCKLSEVGIISPDNQNGTSEIKQVYEIPNIELEVLLPDVSEDSLFYSNNMYNRDLQWKLFHSLSCIIDNSLKIYTGMLDQVEKERNLYGSLNPFGRTAKFNYNSIDDLLESPEASLSLDMAVLISDFNRDTSLESFRKLQLQLLKIIINGFQDKIKPFLSKYYSQLKIFSTPNNTKNTNDVIMDIQSLPHWEYTLHRLYTFIFKSISYMDILISLLRQIYFPNKLYFQDIKIKLRSKNVHDYEEMIQMLEDISNNYRDDETIRLLINLLGSYTKRGSLFFVQPDNVLDCYNNGVVKAYEKLKFFINFFKNWYKIWLHIENNKDGKKLLDNLSQAQLLRMLNERKNVDHKGMTTSKEGLKKSKKLSTADNHLAPTTNVSSLANSGSKNNLSLKHQVGLQRSSSMMLRKSSPSSPRSSIGIVRSSSVKRLSTKIDPSNHAAVASALAANSMSTTPTRSSTGLKRSSSVNARPLSAIASSQAVSSPNSSLNTTPKVSRKPSNSRESKPPTHKKKSLNDLKQQSSQTRQRSSSLQASFHSHHLMPSHPPQIRANSLDTEPSLVNQKRIQENVNKNLLRTPPTANSNSHSKVGTPTSINSNNSGTKNSRHSISTFASLRPKENTNNSSTIMGSPLGRKRYSAISNTNTVDIDDIMLDLDNLKLDNDSSNVVNHKLASKGKNNSNLVFSNTERSRSNGSSNSSMEYSQDEWHDADGMISPNNNASVNSSTTSLVKKVRFAGVPPIVEVDEPKTTTPSKRRSWHSKPDYLNTLSPPPGIITNAASNSSLLNSRNSKNSNEFAKIDHTSSNSIQYRNNLKKSYDDIPEEGEDFNRENSPQIMTTTTRQAKKFANPLMSRLK</sequence>
<dbReference type="OrthoDB" id="3973067at2759"/>